<proteinExistence type="predicted"/>
<organism evidence="1">
    <name type="scientific">Glypta fumiferanae</name>
    <dbReference type="NCBI Taxonomy" id="389681"/>
    <lineage>
        <taxon>Eukaryota</taxon>
        <taxon>Metazoa</taxon>
        <taxon>Ecdysozoa</taxon>
        <taxon>Arthropoda</taxon>
        <taxon>Hexapoda</taxon>
        <taxon>Insecta</taxon>
        <taxon>Pterygota</taxon>
        <taxon>Neoptera</taxon>
        <taxon>Endopterygota</taxon>
        <taxon>Hymenoptera</taxon>
        <taxon>Apocrita</taxon>
        <taxon>Ichneumonoidea</taxon>
        <taxon>Ichneumonidae</taxon>
        <taxon>Banchinae</taxon>
        <taxon>Glypta</taxon>
    </lineage>
</organism>
<sequence length="668" mass="77077">MSFYDFKIKIRNSTDLKVHQHKFLALRPFLRAVPEDKQLFSMAEFDGNWTLRRILATWLHTHVAACLDDDLDMDNNRANLAIPKPGKHMYEFYTFLVKTNEIITDELYRGRYNGFQSENITFHIPADERGKTVSWKHLRTLCRLINMFNRMQLDNATFQAVLNKHTLEVERSLDVLQSTNSALMSLLSITNAGVSLNETAKIHMALDRLVHKPFGNSDERMNELFKLNKNQSFVFVRGVIDAAEEIFESICQYLLEKENTISDIINLMKARIPERVLRQTIWKNINVTPTREVHASDADFLHQRLQKIGSLAWEFNCRFLSQVNSNLSLSSAILKKIHIPEFNERRNALSVEEHNVEREMTDSGLDNVLHAHSIYSMSILLIFSSRTLVHCPCSSKTMEFVRNVFATCDDKKLREQSTANAKVFLFAAHEMSKFPFARPTERHNFRNMFTSYSQSYIFGRSMDAAFVPDHVNELSYVYALRDAGLEVDYANMLYLLLNTKKEKFIPDSLYAALFAAVNVSYRMNDDSNLHDSELLKRLENDISDGIKYRMSVYQPLTTFCIVYALRMAYFTQADVKAGHMIPIISLLDINTETEEYSITAASLRTFLNNLPIRPALSANLTAQPLESMKGVEIRALFKYFTLLTNIFLMEQTRAEYTIVDFIRSTSGV</sequence>
<protein>
    <submittedName>
        <fullName evidence="1">IVSP3-like protein</fullName>
    </submittedName>
</protein>
<evidence type="ECO:0000313" key="1">
    <source>
        <dbReference type="EMBL" id="AKD28049.1"/>
    </source>
</evidence>
<dbReference type="EMBL" id="KP706797">
    <property type="protein sequence ID" value="AKD28049.1"/>
    <property type="molecule type" value="Genomic_DNA"/>
</dbReference>
<dbReference type="AlphaFoldDB" id="A0A0F6Y990"/>
<reference evidence="1" key="1">
    <citation type="journal article" date="2015" name="J. Virol.">
        <title>Genomic and Proteomic Analyses Indicate that Banchine and Campoplegine Polydnaviruses Have Similar, if Not Identical, Viral Ancestors.</title>
        <authorList>
            <person name="Beliveau C."/>
            <person name="Cohen A."/>
            <person name="Stewart D."/>
            <person name="Periquet G."/>
            <person name="Djoumad A."/>
            <person name="Kuhn L."/>
            <person name="Stoltz D."/>
            <person name="Volkoff A.-N."/>
            <person name="Herniou E."/>
            <person name="Drezen J.-M."/>
            <person name="Cusson M."/>
        </authorList>
    </citation>
    <scope>NUCLEOTIDE SEQUENCE</scope>
</reference>
<name>A0A0F6Y990_9HYME</name>
<gene>
    <name evidence="1" type="primary">IVSP3La</name>
</gene>
<accession>A0A0F6Y990</accession>